<dbReference type="InterPro" id="IPR002182">
    <property type="entry name" value="NB-ARC"/>
</dbReference>
<dbReference type="OrthoDB" id="1579323at2759"/>
<dbReference type="EMBL" id="LFYR01001233">
    <property type="protein sequence ID" value="KMZ63460.1"/>
    <property type="molecule type" value="Genomic_DNA"/>
</dbReference>
<evidence type="ECO:0000313" key="4">
    <source>
        <dbReference type="EMBL" id="KMZ63460.1"/>
    </source>
</evidence>
<sequence length="496" mass="57581">MELVTTCIAPVCNVLVGWVSPNLMNMWYLEKNMDECETSKNKLETKGNDVEIHMNFEETNRRCVPGEMKDWFNKNQRISKNYSEFHKQFSEYRREGRWSRVRLKIYKFCQEVIAMMKEINKLIDEANSFLLNPPGEMLLPIVERENTEYIHGLTSMEMNKKAVYKALEEQNVNVIGVFGMGGIGKTTLMQQINNEMEKRSDFKFVIMVTVSSNLDIKKIQDQIECRLLKNNVGGIVDAQRCAARANILSRRLEKVNGNILIIFDDVWKPLDFTEIGIPSLNKSCKIILTTRNQTVCKTMGDKEIKIVALDPDESWKLFESINGDSNRDVDPGLKHAVCKECAGLPLAISVVAKLLNNNKFDNDYWLRSLDHLKNSDLKEVEGINRIVNKSVKLSYDGLEEEKMKIYFLLCSLFPEDCEIDFFDLICYGIEEEKRWEKYVKKEIKSLNDFLDVFKHLKSRGLILEQRNPNTARMHDIVRDVWKNGHNLMIMNLSGFH</sequence>
<name>A0A0K9P5J1_ZOSMR</name>
<reference evidence="5" key="1">
    <citation type="journal article" date="2016" name="Nature">
        <title>The genome of the seagrass Zostera marina reveals angiosperm adaptation to the sea.</title>
        <authorList>
            <person name="Olsen J.L."/>
            <person name="Rouze P."/>
            <person name="Verhelst B."/>
            <person name="Lin Y.-C."/>
            <person name="Bayer T."/>
            <person name="Collen J."/>
            <person name="Dattolo E."/>
            <person name="De Paoli E."/>
            <person name="Dittami S."/>
            <person name="Maumus F."/>
            <person name="Michel G."/>
            <person name="Kersting A."/>
            <person name="Lauritano C."/>
            <person name="Lohaus R."/>
            <person name="Toepel M."/>
            <person name="Tonon T."/>
            <person name="Vanneste K."/>
            <person name="Amirebrahimi M."/>
            <person name="Brakel J."/>
            <person name="Bostroem C."/>
            <person name="Chovatia M."/>
            <person name="Grimwood J."/>
            <person name="Jenkins J.W."/>
            <person name="Jueterbock A."/>
            <person name="Mraz A."/>
            <person name="Stam W.T."/>
            <person name="Tice H."/>
            <person name="Bornberg-Bauer E."/>
            <person name="Green P.J."/>
            <person name="Pearson G.A."/>
            <person name="Procaccini G."/>
            <person name="Duarte C.M."/>
            <person name="Schmutz J."/>
            <person name="Reusch T.B.H."/>
            <person name="Van de Peer Y."/>
        </authorList>
    </citation>
    <scope>NUCLEOTIDE SEQUENCE [LARGE SCALE GENOMIC DNA]</scope>
    <source>
        <strain evidence="5">cv. Finnish</strain>
    </source>
</reference>
<dbReference type="GO" id="GO:0005524">
    <property type="term" value="F:ATP binding"/>
    <property type="evidence" value="ECO:0007669"/>
    <property type="project" value="UniProtKB-KW"/>
</dbReference>
<dbReference type="Gene3D" id="3.40.50.300">
    <property type="entry name" value="P-loop containing nucleotide triphosphate hydrolases"/>
    <property type="match status" value="1"/>
</dbReference>
<dbReference type="Pfam" id="PF00931">
    <property type="entry name" value="NB-ARC"/>
    <property type="match status" value="1"/>
</dbReference>
<dbReference type="InterPro" id="IPR027417">
    <property type="entry name" value="P-loop_NTPase"/>
</dbReference>
<dbReference type="AlphaFoldDB" id="A0A0K9P5J1"/>
<comment type="caution">
    <text evidence="4">The sequence shown here is derived from an EMBL/GenBank/DDBJ whole genome shotgun (WGS) entry which is preliminary data.</text>
</comment>
<keyword evidence="5" id="KW-1185">Reference proteome</keyword>
<dbReference type="OMA" id="TIGHAMV"/>
<accession>A0A0K9P5J1</accession>
<dbReference type="SMART" id="SM00382">
    <property type="entry name" value="AAA"/>
    <property type="match status" value="1"/>
</dbReference>
<dbReference type="SUPFAM" id="SSF52540">
    <property type="entry name" value="P-loop containing nucleoside triphosphate hydrolases"/>
    <property type="match status" value="1"/>
</dbReference>
<proteinExistence type="predicted"/>
<dbReference type="PRINTS" id="PR00364">
    <property type="entry name" value="DISEASERSIST"/>
</dbReference>
<evidence type="ECO:0000313" key="5">
    <source>
        <dbReference type="Proteomes" id="UP000036987"/>
    </source>
</evidence>
<protein>
    <submittedName>
        <fullName evidence="4">NB-ARC domain-containing disease resistance protein</fullName>
    </submittedName>
</protein>
<dbReference type="InterPro" id="IPR050905">
    <property type="entry name" value="Plant_NBS-LRR"/>
</dbReference>
<dbReference type="STRING" id="29655.A0A0K9P5J1"/>
<feature type="domain" description="AAA+ ATPase" evidence="3">
    <location>
        <begin position="171"/>
        <end position="319"/>
    </location>
</feature>
<dbReference type="InterPro" id="IPR003593">
    <property type="entry name" value="AAA+_ATPase"/>
</dbReference>
<dbReference type="PANTHER" id="PTHR33463">
    <property type="entry name" value="NB-ARC DOMAIN-CONTAINING PROTEIN-RELATED"/>
    <property type="match status" value="1"/>
</dbReference>
<dbReference type="Proteomes" id="UP000036987">
    <property type="component" value="Unassembled WGS sequence"/>
</dbReference>
<keyword evidence="2" id="KW-0067">ATP-binding</keyword>
<gene>
    <name evidence="4" type="ORF">ZOSMA_408G00010</name>
</gene>
<evidence type="ECO:0000259" key="3">
    <source>
        <dbReference type="SMART" id="SM00382"/>
    </source>
</evidence>
<keyword evidence="2" id="KW-0547">Nucleotide-binding</keyword>
<evidence type="ECO:0000256" key="2">
    <source>
        <dbReference type="ARBA" id="ARBA00022840"/>
    </source>
</evidence>
<evidence type="ECO:0000256" key="1">
    <source>
        <dbReference type="ARBA" id="ARBA00022821"/>
    </source>
</evidence>
<dbReference type="GO" id="GO:0006952">
    <property type="term" value="P:defense response"/>
    <property type="evidence" value="ECO:0007669"/>
    <property type="project" value="UniProtKB-KW"/>
</dbReference>
<organism evidence="4 5">
    <name type="scientific">Zostera marina</name>
    <name type="common">Eelgrass</name>
    <dbReference type="NCBI Taxonomy" id="29655"/>
    <lineage>
        <taxon>Eukaryota</taxon>
        <taxon>Viridiplantae</taxon>
        <taxon>Streptophyta</taxon>
        <taxon>Embryophyta</taxon>
        <taxon>Tracheophyta</taxon>
        <taxon>Spermatophyta</taxon>
        <taxon>Magnoliopsida</taxon>
        <taxon>Liliopsida</taxon>
        <taxon>Zosteraceae</taxon>
        <taxon>Zostera</taxon>
    </lineage>
</organism>
<dbReference type="PANTHER" id="PTHR33463:SF152">
    <property type="entry name" value="NB-ARC DOMAIN-CONTAINING DISEASE RESISTANCE PROTEIN"/>
    <property type="match status" value="1"/>
</dbReference>
<dbReference type="InterPro" id="IPR042197">
    <property type="entry name" value="Apaf_helical"/>
</dbReference>
<dbReference type="FunFam" id="3.40.50.300:FF:001091">
    <property type="entry name" value="Probable disease resistance protein At1g61300"/>
    <property type="match status" value="1"/>
</dbReference>
<dbReference type="Gene3D" id="1.10.8.430">
    <property type="entry name" value="Helical domain of apoptotic protease-activating factors"/>
    <property type="match status" value="1"/>
</dbReference>
<keyword evidence="1" id="KW-0611">Plant defense</keyword>
<dbReference type="GO" id="GO:0043531">
    <property type="term" value="F:ADP binding"/>
    <property type="evidence" value="ECO:0007669"/>
    <property type="project" value="InterPro"/>
</dbReference>